<dbReference type="OrthoDB" id="680837at2"/>
<dbReference type="EMBL" id="CP042435">
    <property type="protein sequence ID" value="QEC66968.1"/>
    <property type="molecule type" value="Genomic_DNA"/>
</dbReference>
<dbReference type="AlphaFoldDB" id="A0A5B8V9D8"/>
<dbReference type="KEGG" id="pgin:FRZ67_06525"/>
<dbReference type="RefSeq" id="WP_147188768.1">
    <property type="nucleotide sequence ID" value="NZ_CP042435.1"/>
</dbReference>
<reference evidence="2 3" key="1">
    <citation type="journal article" date="2016" name="Int. J. Syst. Evol. Microbiol.">
        <title>Panacibacter ginsenosidivorans gen. nov., sp. nov., with ginsenoside converting activity isolated from soil of a ginseng field.</title>
        <authorList>
            <person name="Siddiqi M.Z."/>
            <person name="Muhammad Shafi S."/>
            <person name="Choi K.D."/>
            <person name="Im W.T."/>
        </authorList>
    </citation>
    <scope>NUCLEOTIDE SEQUENCE [LARGE SCALE GENOMIC DNA]</scope>
    <source>
        <strain evidence="2 3">Gsoil1550</strain>
    </source>
</reference>
<accession>A0A5B8V9D8</accession>
<sequence>MRKIIFVFFFLFAAKLSFAQHLTYTMYEILHKEDMKSSPVAFDNQYDGIIGNGFLTEAWVMGRVFTSTRMYTDLKLKFDVHTNKIYVNLNDTIFDISTSGIIQFDIFPNSPDTTKIISFSNGINLEEITPDKFVSFLADGKITFIKYYVKDIEEVYESSPTYKEKKFIDKNKYYVIEDGQPGKEISLGKKNLEKLLAAKWDAVNSYAKTNGISAGSEDGWAKLINYYNTLP</sequence>
<evidence type="ECO:0000313" key="2">
    <source>
        <dbReference type="EMBL" id="QEC66968.1"/>
    </source>
</evidence>
<name>A0A5B8V9D8_9BACT</name>
<gene>
    <name evidence="2" type="ORF">FRZ67_06525</name>
</gene>
<evidence type="ECO:0000256" key="1">
    <source>
        <dbReference type="SAM" id="SignalP"/>
    </source>
</evidence>
<keyword evidence="1" id="KW-0732">Signal</keyword>
<keyword evidence="3" id="KW-1185">Reference proteome</keyword>
<dbReference type="Proteomes" id="UP000321533">
    <property type="component" value="Chromosome"/>
</dbReference>
<evidence type="ECO:0008006" key="4">
    <source>
        <dbReference type="Google" id="ProtNLM"/>
    </source>
</evidence>
<feature type="signal peptide" evidence="1">
    <location>
        <begin position="1"/>
        <end position="19"/>
    </location>
</feature>
<organism evidence="2 3">
    <name type="scientific">Panacibacter ginsenosidivorans</name>
    <dbReference type="NCBI Taxonomy" id="1813871"/>
    <lineage>
        <taxon>Bacteria</taxon>
        <taxon>Pseudomonadati</taxon>
        <taxon>Bacteroidota</taxon>
        <taxon>Chitinophagia</taxon>
        <taxon>Chitinophagales</taxon>
        <taxon>Chitinophagaceae</taxon>
        <taxon>Panacibacter</taxon>
    </lineage>
</organism>
<proteinExistence type="predicted"/>
<feature type="chain" id="PRO_5023151099" description="DUF4468 domain-containing protein" evidence="1">
    <location>
        <begin position="20"/>
        <end position="231"/>
    </location>
</feature>
<protein>
    <recommendedName>
        <fullName evidence="4">DUF4468 domain-containing protein</fullName>
    </recommendedName>
</protein>
<evidence type="ECO:0000313" key="3">
    <source>
        <dbReference type="Proteomes" id="UP000321533"/>
    </source>
</evidence>